<dbReference type="EMBL" id="JBBKAI010000002">
    <property type="protein sequence ID" value="MEJ8656017.1"/>
    <property type="molecule type" value="Genomic_DNA"/>
</dbReference>
<reference evidence="1" key="1">
    <citation type="submission" date="2024-03" db="EMBL/GenBank/DDBJ databases">
        <title>Novel Streptomyces species of biotechnological and ecological value are a feature of Machair soil.</title>
        <authorList>
            <person name="Prole J.R."/>
            <person name="Goodfellow M."/>
            <person name="Allenby N."/>
            <person name="Ward A.C."/>
        </authorList>
    </citation>
    <scope>NUCLEOTIDE SEQUENCE</scope>
    <source>
        <strain evidence="1">MS1.AVA.4</strain>
    </source>
</reference>
<accession>A0ACC6QCK7</accession>
<name>A0ACC6QCK7_9ACTN</name>
<proteinExistence type="predicted"/>
<keyword evidence="2" id="KW-1185">Reference proteome</keyword>
<gene>
    <name evidence="1" type="ORF">WKI58_05650</name>
</gene>
<comment type="caution">
    <text evidence="1">The sequence shown here is derived from an EMBL/GenBank/DDBJ whole genome shotgun (WGS) entry which is preliminary data.</text>
</comment>
<evidence type="ECO:0000313" key="1">
    <source>
        <dbReference type="EMBL" id="MEJ8656017.1"/>
    </source>
</evidence>
<evidence type="ECO:0000313" key="2">
    <source>
        <dbReference type="Proteomes" id="UP001375539"/>
    </source>
</evidence>
<protein>
    <submittedName>
        <fullName evidence="1">DUF2470 domain-containing protein</fullName>
    </submittedName>
</protein>
<organism evidence="1 2">
    <name type="scientific">Streptomyces pratisoli</name>
    <dbReference type="NCBI Taxonomy" id="3139917"/>
    <lineage>
        <taxon>Bacteria</taxon>
        <taxon>Bacillati</taxon>
        <taxon>Actinomycetota</taxon>
        <taxon>Actinomycetes</taxon>
        <taxon>Kitasatosporales</taxon>
        <taxon>Streptomycetaceae</taxon>
        <taxon>Streptomyces</taxon>
    </lineage>
</organism>
<dbReference type="Proteomes" id="UP001375539">
    <property type="component" value="Unassembled WGS sequence"/>
</dbReference>
<sequence length="207" mass="23093">MPWDSPTARAAAYAQDDDLTCVMEITDVAPVAVRQRIRGRAWLAGWLTAVRNEDRDRYRELLAERHPVRAVLESDAEHPSWMLVRLETGEISVDDLWGTGCVEPDDLGRTEPDPVARHEAELLQHLHSTHADQVRGLATLLGDRKGKASAAAHDVVPLALDRFGLRVRITEKKGGRAFDARFDFPEPVRDTGELRQAMHTLFSAAMG</sequence>